<keyword evidence="2" id="KW-1185">Reference proteome</keyword>
<dbReference type="AlphaFoldDB" id="A0A0F7K3V7"/>
<organism evidence="1 2">
    <name type="scientific">Sedimenticola thiotaurini</name>
    <dbReference type="NCBI Taxonomy" id="1543721"/>
    <lineage>
        <taxon>Bacteria</taxon>
        <taxon>Pseudomonadati</taxon>
        <taxon>Pseudomonadota</taxon>
        <taxon>Gammaproteobacteria</taxon>
        <taxon>Chromatiales</taxon>
        <taxon>Sedimenticolaceae</taxon>
        <taxon>Sedimenticola</taxon>
    </lineage>
</organism>
<accession>A0A0F7K3V7</accession>
<evidence type="ECO:0000313" key="1">
    <source>
        <dbReference type="EMBL" id="AKH22204.1"/>
    </source>
</evidence>
<dbReference type="Gene3D" id="2.60.120.1140">
    <property type="entry name" value="Protein of unknown function DUF192"/>
    <property type="match status" value="1"/>
</dbReference>
<gene>
    <name evidence="1" type="ORF">AAY24_10635</name>
</gene>
<dbReference type="EMBL" id="CP011412">
    <property type="protein sequence ID" value="AKH22204.1"/>
    <property type="molecule type" value="Genomic_DNA"/>
</dbReference>
<reference evidence="1 2" key="1">
    <citation type="journal article" date="2015" name="Genome Announc.">
        <title>Complete Genome Sequence of Sedimenticola thiotaurini Strain SIP-G1, a Polyphosphate- and Polyhydroxyalkanoate-Accumulating Sulfur-Oxidizing Gammaproteobacterium Isolated from Salt Marsh Sediments.</title>
        <authorList>
            <person name="Flood B.E."/>
            <person name="Jones D.S."/>
            <person name="Bailey J.V."/>
        </authorList>
    </citation>
    <scope>NUCLEOTIDE SEQUENCE [LARGE SCALE GENOMIC DNA]</scope>
    <source>
        <strain evidence="1 2">SIP-G1</strain>
    </source>
</reference>
<dbReference type="InterPro" id="IPR038695">
    <property type="entry name" value="Saro_0823-like_sf"/>
</dbReference>
<evidence type="ECO:0008006" key="3">
    <source>
        <dbReference type="Google" id="ProtNLM"/>
    </source>
</evidence>
<name>A0A0F7K3V7_9GAMM</name>
<dbReference type="InterPro" id="IPR003795">
    <property type="entry name" value="DUF192"/>
</dbReference>
<dbReference type="KEGG" id="seds:AAY24_10635"/>
<evidence type="ECO:0000313" key="2">
    <source>
        <dbReference type="Proteomes" id="UP000034410"/>
    </source>
</evidence>
<dbReference type="Proteomes" id="UP000034410">
    <property type="component" value="Chromosome"/>
</dbReference>
<proteinExistence type="predicted"/>
<protein>
    <recommendedName>
        <fullName evidence="3">DUF192 domain-containing protein</fullName>
    </recommendedName>
</protein>
<sequence>MPRALLTETLMERTKGLLGKPPLEADQALWIQPCNSVHTFGMKSELDIVYLNHQGVVKKIVPALAPRRTSLCLGARSVIELQAGIINTNGITIGDRVEWIENNP</sequence>
<dbReference type="Pfam" id="PF02643">
    <property type="entry name" value="DUF192"/>
    <property type="match status" value="1"/>
</dbReference>